<comment type="caution">
    <text evidence="1">The sequence shown here is derived from an EMBL/GenBank/DDBJ whole genome shotgun (WGS) entry which is preliminary data.</text>
</comment>
<name>A0A7Y0ZYD2_PSEVE</name>
<evidence type="ECO:0000313" key="2">
    <source>
        <dbReference type="Proteomes" id="UP000552560"/>
    </source>
</evidence>
<evidence type="ECO:0000313" key="1">
    <source>
        <dbReference type="EMBL" id="NMY00216.1"/>
    </source>
</evidence>
<gene>
    <name evidence="1" type="ORF">HBO43_26915</name>
</gene>
<accession>A0A7Y0ZYD2</accession>
<dbReference type="EMBL" id="JAAQWE010000035">
    <property type="protein sequence ID" value="NMY00216.1"/>
    <property type="molecule type" value="Genomic_DNA"/>
</dbReference>
<dbReference type="RefSeq" id="WP_169850788.1">
    <property type="nucleotide sequence ID" value="NZ_JAAQWD010000011.1"/>
</dbReference>
<organism evidence="1 2">
    <name type="scientific">Pseudomonas veronii</name>
    <dbReference type="NCBI Taxonomy" id="76761"/>
    <lineage>
        <taxon>Bacteria</taxon>
        <taxon>Pseudomonadati</taxon>
        <taxon>Pseudomonadota</taxon>
        <taxon>Gammaproteobacteria</taxon>
        <taxon>Pseudomonadales</taxon>
        <taxon>Pseudomonadaceae</taxon>
        <taxon>Pseudomonas</taxon>
    </lineage>
</organism>
<sequence length="64" mass="7164">MREKFDEQTILDAAREWASRTGRDEATAVSSASETVAALKAKLPQHEFEAVLENLLHQYEDDGS</sequence>
<reference evidence="1 2" key="1">
    <citation type="journal article" date="2020" name="Front. Microbiol.">
        <title>Genetic Organization of the aprX-lipA2 Operon Affects the Proteolytic Potential of Pseudomonas Species in Milk.</title>
        <authorList>
            <person name="Maier C."/>
            <person name="Huptas C."/>
            <person name="von Neubeck M."/>
            <person name="Scherer S."/>
            <person name="Wenning M."/>
            <person name="Lucking G."/>
        </authorList>
    </citation>
    <scope>NUCLEOTIDE SEQUENCE [LARGE SCALE GENOMIC DNA]</scope>
    <source>
        <strain evidence="1 2">WS 4671</strain>
    </source>
</reference>
<protein>
    <submittedName>
        <fullName evidence="1">Uncharacterized protein</fullName>
    </submittedName>
</protein>
<proteinExistence type="predicted"/>
<dbReference type="AlphaFoldDB" id="A0A7Y0ZYD2"/>
<dbReference type="Proteomes" id="UP000552560">
    <property type="component" value="Unassembled WGS sequence"/>
</dbReference>